<accession>A0AB33AE19</accession>
<dbReference type="EMBL" id="CP004374">
    <property type="protein sequence ID" value="AGM30075.1"/>
    <property type="molecule type" value="Genomic_DNA"/>
</dbReference>
<dbReference type="Gene3D" id="3.40.390.10">
    <property type="entry name" value="Collagenase (Catalytic Domain)"/>
    <property type="match status" value="1"/>
</dbReference>
<dbReference type="Proteomes" id="UP000013961">
    <property type="component" value="Chromosome"/>
</dbReference>
<feature type="region of interest" description="Disordered" evidence="1">
    <location>
        <begin position="55"/>
        <end position="238"/>
    </location>
</feature>
<evidence type="ECO:0000256" key="1">
    <source>
        <dbReference type="SAM" id="MobiDB-lite"/>
    </source>
</evidence>
<feature type="compositionally biased region" description="Low complexity" evidence="1">
    <location>
        <begin position="162"/>
        <end position="210"/>
    </location>
</feature>
<feature type="compositionally biased region" description="Basic and acidic residues" evidence="1">
    <location>
        <begin position="229"/>
        <end position="238"/>
    </location>
</feature>
<dbReference type="KEGG" id="mabb:MASS_3473"/>
<sequence length="411" mass="44460">MVHSEGHIVDMKGKSPTTPGLRRVLAVTALAALVAGGMKVASDYATPGSGFSTVATVAADPTGPPAPTGGMTDGGGSQFQPPQMPSSMPDYQGGNNQPPLDQNSGISIYNSGNPQAPQQVPGQQGGQQPQQAQQPAHGTQIPDYQTNPGYTQGPGKPNPDYQAPQQQSPQQAQQQGQQPQQQQPTQAPTQTQPPTQQPTVTTQPGQETGQNNSEDDLHTDDFDDTSEVPDEKYRMDNGTDKNICQQSQAELSAGQPISNIDWFTMVGNTLNGPQMRVENATKWPEMVSKAVDEWKGLGVDISYFTPAWYRKGPFNADVKVVESHDPDFGPYGRTDWQNGIIYINTWLFEKENASAERIQETITHEIGHALGLIHGCAGTIMQRAHELSDHTIRPISPTALDKAIVRQIHQK</sequence>
<dbReference type="GO" id="GO:0008237">
    <property type="term" value="F:metallopeptidase activity"/>
    <property type="evidence" value="ECO:0007669"/>
    <property type="project" value="InterPro"/>
</dbReference>
<dbReference type="SUPFAM" id="SSF55486">
    <property type="entry name" value="Metalloproteases ('zincins'), catalytic domain"/>
    <property type="match status" value="1"/>
</dbReference>
<dbReference type="InterPro" id="IPR024079">
    <property type="entry name" value="MetalloPept_cat_dom_sf"/>
</dbReference>
<evidence type="ECO:0000313" key="3">
    <source>
        <dbReference type="Proteomes" id="UP000013961"/>
    </source>
</evidence>
<feature type="compositionally biased region" description="Low complexity" evidence="1">
    <location>
        <begin position="114"/>
        <end position="136"/>
    </location>
</feature>
<proteinExistence type="predicted"/>
<reference evidence="2 3" key="1">
    <citation type="journal article" date="2013" name="Genome Announc.">
        <title>Complete Genome Sequence of Mycobacterium massiliense Clinical Strain Asan 50594, Belonging to the Type II Genotype.</title>
        <authorList>
            <person name="Kim B.J."/>
            <person name="Kim B.R."/>
            <person name="Hong S.H."/>
            <person name="Seok S.H."/>
            <person name="Kook Y.H."/>
            <person name="Kim B.J."/>
        </authorList>
    </citation>
    <scope>NUCLEOTIDE SEQUENCE [LARGE SCALE GENOMIC DNA]</scope>
    <source>
        <strain evidence="2 3">50594</strain>
    </source>
</reference>
<gene>
    <name evidence="2" type="ORF">MASS_3473</name>
</gene>
<protein>
    <recommendedName>
        <fullName evidence="4">Peptidase metallopeptidase domain-containing protein</fullName>
    </recommendedName>
</protein>
<feature type="compositionally biased region" description="Low complexity" evidence="1">
    <location>
        <begin position="78"/>
        <end position="89"/>
    </location>
</feature>
<organism evidence="2 3">
    <name type="scientific">Mycobacteroides abscessus subsp. bolletii 50594</name>
    <dbReference type="NCBI Taxonomy" id="1303024"/>
    <lineage>
        <taxon>Bacteria</taxon>
        <taxon>Bacillati</taxon>
        <taxon>Actinomycetota</taxon>
        <taxon>Actinomycetes</taxon>
        <taxon>Mycobacteriales</taxon>
        <taxon>Mycobacteriaceae</taxon>
        <taxon>Mycobacteroides</taxon>
        <taxon>Mycobacteroides abscessus</taxon>
    </lineage>
</organism>
<evidence type="ECO:0008006" key="4">
    <source>
        <dbReference type="Google" id="ProtNLM"/>
    </source>
</evidence>
<dbReference type="AlphaFoldDB" id="A0AB33AE19"/>
<name>A0AB33AE19_9MYCO</name>
<evidence type="ECO:0000313" key="2">
    <source>
        <dbReference type="EMBL" id="AGM30075.1"/>
    </source>
</evidence>
<feature type="compositionally biased region" description="Polar residues" evidence="1">
    <location>
        <begin position="93"/>
        <end position="113"/>
    </location>
</feature>